<feature type="signal peptide" evidence="2">
    <location>
        <begin position="1"/>
        <end position="24"/>
    </location>
</feature>
<evidence type="ECO:0000256" key="2">
    <source>
        <dbReference type="SAM" id="SignalP"/>
    </source>
</evidence>
<dbReference type="Pfam" id="PF14559">
    <property type="entry name" value="TPR_19"/>
    <property type="match status" value="4"/>
</dbReference>
<reference evidence="3 4" key="1">
    <citation type="submission" date="2020-09" db="EMBL/GenBank/DDBJ databases">
        <title>Methylomonas albis sp. nov. and Methylomonas fluvii sp. nov.: Two cold-adapted methanotrophs from the River Elbe and an amended description of Methylovulum psychrotolerans strain Eb1.</title>
        <authorList>
            <person name="Bussmann I.K."/>
            <person name="Klings K.-W."/>
            <person name="Warnstedt J."/>
            <person name="Hoppert M."/>
            <person name="Saborowski A."/>
            <person name="Horn F."/>
            <person name="Liebner S."/>
        </authorList>
    </citation>
    <scope>NUCLEOTIDE SEQUENCE [LARGE SCALE GENOMIC DNA]</scope>
    <source>
        <strain evidence="3 4">EbA</strain>
    </source>
</reference>
<dbReference type="PROSITE" id="PS50005">
    <property type="entry name" value="TPR"/>
    <property type="match status" value="4"/>
</dbReference>
<comment type="caution">
    <text evidence="3">The sequence shown here is derived from an EMBL/GenBank/DDBJ whole genome shotgun (WGS) entry which is preliminary data.</text>
</comment>
<feature type="repeat" description="TPR" evidence="1">
    <location>
        <begin position="165"/>
        <end position="198"/>
    </location>
</feature>
<dbReference type="Proteomes" id="UP000652176">
    <property type="component" value="Unassembled WGS sequence"/>
</dbReference>
<dbReference type="PANTHER" id="PTHR12558:SF13">
    <property type="entry name" value="CELL DIVISION CYCLE PROTEIN 27 HOMOLOG"/>
    <property type="match status" value="1"/>
</dbReference>
<dbReference type="Pfam" id="PF13432">
    <property type="entry name" value="TPR_16"/>
    <property type="match status" value="2"/>
</dbReference>
<sequence>MKSYFPLNKLLLILALNPIQISFADDIQAGKFYEEALQSYRSQNNAEAIIQLKNALQQNQNYVAAHILLGEIYLKQKSLSEAEVQINLANQLGADRSLTVKPLAQLYLYQIKYNQLIKEIEPSNYGRELRPELHIFRGHAYLQLNLLSEALNEYEMAAQIDANQIDAIIGKANTLLRRGDMEGASQAAEKAMQMQPENADTWFARASIKHAKFAMEEALKDYDKALELLPDHLDARIARAGILMDLKQDERAEQDLEFLRKTYPFEPKAAYLHSVLLQRMGQTDASVKELEAAADILAGIKPEYLGAHGPTLMLSGLVNYGLQRLDIAADYLRQYVKQYPEQPGPYKLLAAILLSKHEPEQVIDLLRPVQLRNPNDHRLLFLLGSAYMQVGKHDMANSLLDKASAMNTEGENIHSEIGLNRLSMGQEQPAINELEAGFKDNPGNTQAGIPLVALYISRGESEKALRVAKAMHEKASKNLTLLNLLGTAQVSAQQLQQARRSFENAVELDPNFITAHLNLSKLDVAEKKLDQARKRLAALNQKTPNNVPILLELATVEQAAGNYDSANTWLENARKLDQKSLPVLLSLVNLKLKIGRPSEALAIAQAAELIEKNNIEVMDALAKSYLATNSREKALGVFIRMAEQARFNVKQLYKAARYQIENGDNFEAIKTLKKAVLADENHIPSQIALVEMELNYGKPVFALSRAENLLKQYPKRSFPHRLLGDIAVHEKNISLANTHYQAAFDLEPNAGALMQLHDILKKTSQADKAFDLLDQWVKKHPKDSVPMAALADELLQAGKLNEAEKYYDTLLKQFPQEPQFLNNLAYIFLTTGNEKALSYAEQAQKLAPDQASTNDTLGWILVNQGQAEQGLNYLRNAHSRLSQDPEIRYHIAVALHQLQRKDEARQELESILKSGESFNGIEQAKALLQKLKP</sequence>
<dbReference type="PANTHER" id="PTHR12558">
    <property type="entry name" value="CELL DIVISION CYCLE 16,23,27"/>
    <property type="match status" value="1"/>
</dbReference>
<keyword evidence="4" id="KW-1185">Reference proteome</keyword>
<dbReference type="Gene3D" id="1.25.40.10">
    <property type="entry name" value="Tetratricopeptide repeat domain"/>
    <property type="match status" value="6"/>
</dbReference>
<proteinExistence type="predicted"/>
<dbReference type="SUPFAM" id="SSF48452">
    <property type="entry name" value="TPR-like"/>
    <property type="match status" value="5"/>
</dbReference>
<organism evidence="3 4">
    <name type="scientific">Methylomonas albis</name>
    <dbReference type="NCBI Taxonomy" id="1854563"/>
    <lineage>
        <taxon>Bacteria</taxon>
        <taxon>Pseudomonadati</taxon>
        <taxon>Pseudomonadota</taxon>
        <taxon>Gammaproteobacteria</taxon>
        <taxon>Methylococcales</taxon>
        <taxon>Methylococcaceae</taxon>
        <taxon>Methylomonas</taxon>
    </lineage>
</organism>
<name>A0ABR9D016_9GAMM</name>
<dbReference type="SMART" id="SM00028">
    <property type="entry name" value="TPR"/>
    <property type="match status" value="15"/>
</dbReference>
<protein>
    <submittedName>
        <fullName evidence="3">PEP-CTERM system TPR-repeat protein PrsT</fullName>
    </submittedName>
</protein>
<dbReference type="InterPro" id="IPR011990">
    <property type="entry name" value="TPR-like_helical_dom_sf"/>
</dbReference>
<evidence type="ECO:0000313" key="3">
    <source>
        <dbReference type="EMBL" id="MBD9355568.1"/>
    </source>
</evidence>
<evidence type="ECO:0000256" key="1">
    <source>
        <dbReference type="PROSITE-ProRule" id="PRU00339"/>
    </source>
</evidence>
<keyword evidence="1" id="KW-0802">TPR repeat</keyword>
<dbReference type="RefSeq" id="WP_192373931.1">
    <property type="nucleotide sequence ID" value="NZ_CAJHIV010000001.1"/>
</dbReference>
<keyword evidence="2" id="KW-0732">Signal</keyword>
<gene>
    <name evidence="3" type="primary">prsT</name>
    <name evidence="3" type="ORF">IE877_06700</name>
</gene>
<dbReference type="NCBIfam" id="TIGR02917">
    <property type="entry name" value="PEP_TPR_lipo"/>
    <property type="match status" value="1"/>
</dbReference>
<accession>A0ABR9D016</accession>
<dbReference type="InterPro" id="IPR014266">
    <property type="entry name" value="PEP-CTERM_TPR_PrsT"/>
</dbReference>
<feature type="chain" id="PRO_5045793490" evidence="2">
    <location>
        <begin position="25"/>
        <end position="933"/>
    </location>
</feature>
<dbReference type="InterPro" id="IPR019734">
    <property type="entry name" value="TPR_rpt"/>
</dbReference>
<evidence type="ECO:0000313" key="4">
    <source>
        <dbReference type="Proteomes" id="UP000652176"/>
    </source>
</evidence>
<dbReference type="EMBL" id="JACXSS010000001">
    <property type="protein sequence ID" value="MBD9355568.1"/>
    <property type="molecule type" value="Genomic_DNA"/>
</dbReference>
<feature type="repeat" description="TPR" evidence="1">
    <location>
        <begin position="199"/>
        <end position="232"/>
    </location>
</feature>
<feature type="repeat" description="TPR" evidence="1">
    <location>
        <begin position="479"/>
        <end position="512"/>
    </location>
</feature>
<feature type="repeat" description="TPR" evidence="1">
    <location>
        <begin position="131"/>
        <end position="164"/>
    </location>
</feature>